<dbReference type="SUPFAM" id="SSF46894">
    <property type="entry name" value="C-terminal effector domain of the bipartite response regulators"/>
    <property type="match status" value="1"/>
</dbReference>
<dbReference type="InterPro" id="IPR051677">
    <property type="entry name" value="AfsR-DnrI-RedD_regulator"/>
</dbReference>
<dbReference type="InterPro" id="IPR011006">
    <property type="entry name" value="CheY-like_superfamily"/>
</dbReference>
<dbReference type="PANTHER" id="PTHR35807:SF2">
    <property type="entry name" value="TRANSCRIPTIONAL ACTIVATOR DOMAIN"/>
    <property type="match status" value="1"/>
</dbReference>
<evidence type="ECO:0000256" key="6">
    <source>
        <dbReference type="PROSITE-ProRule" id="PRU00169"/>
    </source>
</evidence>
<keyword evidence="6" id="KW-0597">Phosphoprotein</keyword>
<evidence type="ECO:0000256" key="4">
    <source>
        <dbReference type="ARBA" id="ARBA00023125"/>
    </source>
</evidence>
<dbReference type="InterPro" id="IPR001867">
    <property type="entry name" value="OmpR/PhoB-type_DNA-bd"/>
</dbReference>
<keyword evidence="5" id="KW-0804">Transcription</keyword>
<organism evidence="10 11">
    <name type="scientific">Paenibacillus residui</name>
    <dbReference type="NCBI Taxonomy" id="629724"/>
    <lineage>
        <taxon>Bacteria</taxon>
        <taxon>Bacillati</taxon>
        <taxon>Bacillota</taxon>
        <taxon>Bacilli</taxon>
        <taxon>Bacillales</taxon>
        <taxon>Paenibacillaceae</taxon>
        <taxon>Paenibacillus</taxon>
    </lineage>
</organism>
<dbReference type="InterPro" id="IPR036388">
    <property type="entry name" value="WH-like_DNA-bd_sf"/>
</dbReference>
<dbReference type="InterPro" id="IPR001789">
    <property type="entry name" value="Sig_transdc_resp-reg_receiver"/>
</dbReference>
<evidence type="ECO:0000259" key="8">
    <source>
        <dbReference type="PROSITE" id="PS50110"/>
    </source>
</evidence>
<dbReference type="PROSITE" id="PS50110">
    <property type="entry name" value="RESPONSE_REGULATORY"/>
    <property type="match status" value="1"/>
</dbReference>
<dbReference type="Pfam" id="PF03704">
    <property type="entry name" value="BTAD"/>
    <property type="match status" value="1"/>
</dbReference>
<dbReference type="SMART" id="SM00448">
    <property type="entry name" value="REC"/>
    <property type="match status" value="1"/>
</dbReference>
<dbReference type="PANTHER" id="PTHR35807">
    <property type="entry name" value="TRANSCRIPTIONAL REGULATOR REDD-RELATED"/>
    <property type="match status" value="1"/>
</dbReference>
<dbReference type="SUPFAM" id="SSF52172">
    <property type="entry name" value="CheY-like"/>
    <property type="match status" value="1"/>
</dbReference>
<keyword evidence="4 7" id="KW-0238">DNA-binding</keyword>
<accession>A0ABW3DEN3</accession>
<protein>
    <submittedName>
        <fullName evidence="10">Response regulator</fullName>
    </submittedName>
</protein>
<sequence>MKAILVDDERLALSHLELLLREIGGVEIVGQYQDPRQALEAALAHKPDVVFLDVEMPEISGIEVAEKLQSALPDVRIIFVTAYDEYAVKAFELHALDYILKPPRQERLTKTIQRLMGQRPAAPQLSVRIRSFQSLQIESGPPEASQIVEVRWRTNKAQELFAYLLHHRGKAVRKDVLLDLLWPDVDWKKGFTQLYTTVYQIRKMLTAAGVDVAIKSYEEGYLLDLQQVRLDVDEWESGLRKAPPLTEANLPIHISLLEEYRGDYLADYDYLWAENERQRLRTIWTQHAMQIGDYFVSNRDYMNAIGLYHRIQRIHPYMENIYFSLMQLYEELGDRSSVERQYESLKTMLSTEYDAEPQPEINEWYQAWKEGQAQKLEEHRSN</sequence>
<feature type="DNA-binding region" description="OmpR/PhoB-type" evidence="7">
    <location>
        <begin position="127"/>
        <end position="225"/>
    </location>
</feature>
<keyword evidence="11" id="KW-1185">Reference proteome</keyword>
<dbReference type="PROSITE" id="PS51755">
    <property type="entry name" value="OMPR_PHOB"/>
    <property type="match status" value="1"/>
</dbReference>
<feature type="modified residue" description="4-aspartylphosphate" evidence="6">
    <location>
        <position position="53"/>
    </location>
</feature>
<dbReference type="InterPro" id="IPR016032">
    <property type="entry name" value="Sig_transdc_resp-reg_C-effctor"/>
</dbReference>
<keyword evidence="3" id="KW-0805">Transcription regulation</keyword>
<dbReference type="EMBL" id="JBHTIU010000070">
    <property type="protein sequence ID" value="MFD0871026.1"/>
    <property type="molecule type" value="Genomic_DNA"/>
</dbReference>
<comment type="caution">
    <text evidence="10">The sequence shown here is derived from an EMBL/GenBank/DDBJ whole genome shotgun (WGS) entry which is preliminary data.</text>
</comment>
<dbReference type="Proteomes" id="UP001597120">
    <property type="component" value="Unassembled WGS sequence"/>
</dbReference>
<feature type="domain" description="Response regulatory" evidence="8">
    <location>
        <begin position="2"/>
        <end position="116"/>
    </location>
</feature>
<dbReference type="SMART" id="SM01043">
    <property type="entry name" value="BTAD"/>
    <property type="match status" value="1"/>
</dbReference>
<evidence type="ECO:0000256" key="3">
    <source>
        <dbReference type="ARBA" id="ARBA00023015"/>
    </source>
</evidence>
<dbReference type="SMART" id="SM00862">
    <property type="entry name" value="Trans_reg_C"/>
    <property type="match status" value="1"/>
</dbReference>
<name>A0ABW3DEN3_9BACL</name>
<proteinExistence type="inferred from homology"/>
<evidence type="ECO:0000256" key="5">
    <source>
        <dbReference type="ARBA" id="ARBA00023163"/>
    </source>
</evidence>
<feature type="domain" description="OmpR/PhoB-type" evidence="9">
    <location>
        <begin position="127"/>
        <end position="225"/>
    </location>
</feature>
<reference evidence="11" key="1">
    <citation type="journal article" date="2019" name="Int. J. Syst. Evol. Microbiol.">
        <title>The Global Catalogue of Microorganisms (GCM) 10K type strain sequencing project: providing services to taxonomists for standard genome sequencing and annotation.</title>
        <authorList>
            <consortium name="The Broad Institute Genomics Platform"/>
            <consortium name="The Broad Institute Genome Sequencing Center for Infectious Disease"/>
            <person name="Wu L."/>
            <person name="Ma J."/>
        </authorList>
    </citation>
    <scope>NUCLEOTIDE SEQUENCE [LARGE SCALE GENOMIC DNA]</scope>
    <source>
        <strain evidence="11">CCUG 57263</strain>
    </source>
</reference>
<gene>
    <name evidence="10" type="ORF">ACFQ03_17950</name>
</gene>
<keyword evidence="2" id="KW-0902">Two-component regulatory system</keyword>
<comment type="similarity">
    <text evidence="1">Belongs to the AfsR/DnrI/RedD regulatory family.</text>
</comment>
<evidence type="ECO:0000313" key="10">
    <source>
        <dbReference type="EMBL" id="MFD0871026.1"/>
    </source>
</evidence>
<dbReference type="Gene3D" id="1.10.10.10">
    <property type="entry name" value="Winged helix-like DNA-binding domain superfamily/Winged helix DNA-binding domain"/>
    <property type="match status" value="1"/>
</dbReference>
<dbReference type="InterPro" id="IPR005158">
    <property type="entry name" value="BTAD"/>
</dbReference>
<evidence type="ECO:0000256" key="1">
    <source>
        <dbReference type="ARBA" id="ARBA00005820"/>
    </source>
</evidence>
<evidence type="ECO:0000256" key="2">
    <source>
        <dbReference type="ARBA" id="ARBA00023012"/>
    </source>
</evidence>
<dbReference type="Gene3D" id="1.25.40.10">
    <property type="entry name" value="Tetratricopeptide repeat domain"/>
    <property type="match status" value="1"/>
</dbReference>
<dbReference type="Gene3D" id="3.40.50.2300">
    <property type="match status" value="1"/>
</dbReference>
<evidence type="ECO:0000256" key="7">
    <source>
        <dbReference type="PROSITE-ProRule" id="PRU01091"/>
    </source>
</evidence>
<dbReference type="RefSeq" id="WP_379289891.1">
    <property type="nucleotide sequence ID" value="NZ_JBHTIU010000070.1"/>
</dbReference>
<dbReference type="InterPro" id="IPR011990">
    <property type="entry name" value="TPR-like_helical_dom_sf"/>
</dbReference>
<dbReference type="Pfam" id="PF00072">
    <property type="entry name" value="Response_reg"/>
    <property type="match status" value="1"/>
</dbReference>
<evidence type="ECO:0000313" key="11">
    <source>
        <dbReference type="Proteomes" id="UP001597120"/>
    </source>
</evidence>
<dbReference type="SUPFAM" id="SSF48452">
    <property type="entry name" value="TPR-like"/>
    <property type="match status" value="1"/>
</dbReference>
<evidence type="ECO:0000259" key="9">
    <source>
        <dbReference type="PROSITE" id="PS51755"/>
    </source>
</evidence>